<evidence type="ECO:0000256" key="2">
    <source>
        <dbReference type="SAM" id="SignalP"/>
    </source>
</evidence>
<comment type="caution">
    <text evidence="3">The sequence shown here is derived from an EMBL/GenBank/DDBJ whole genome shotgun (WGS) entry which is preliminary data.</text>
</comment>
<sequence length="709" mass="78457">MAFKKAILYAAAGLCVLPTLQVAADIELPIAEYNALIETNSAALKALGKNFAGFADLVLTFLPAYDDDIVAEIRDTITYLTDPVQYPEASTTGGYNDDTGAHDRPATLIYNRIDELVANALKAPVSLRTDIWSTRAGPLEDSPLETALTALATQVSAGADDPQDPATLLRWLYNAQVGDATATLHTDAFEELFAAMKEMNEGFLQASGAISDALFLVQWRIKPTPYYMFKDLFANAKIFLIGYYDDTRTIVQGLEKLQQAVEAQPYATRSLMPVELDVFLVRSSDALNDLAVTLTDLVNAVSYTHPFYPVRNGARTLPDLVAATTDALSDARGMLLDVPNIDTITEDFTHAYNNLLDITFVAPADIWGTHAGDADVANIWTLITKLHDYIAYSGVIDTRSHESVALWVYDGLFDPIVGSYVLNDVAARTLRYTVRQLADALEDMIIVLRDVQDDYFAEIAQSTGRTDAEDAVYPTLQDLESFIEAYREIFDELANDLDDLDRTMDYLPADANNSYIIDDGTTLYESLLLFNPDDVHSAEPDTGLVNPDNRRASGSVYSLSEDGDSDEAWQQHRLDIAEAVGRELGDALADDRDELVDYRNNLLFPWEQLSPSGDLDDNPYYEPPDEDNDDDESSGIGQYVTANDIEYDDGESGRLSDTYYFPARGSELEYSNRVSGEEEFFNPRASDNDSQDGFYIANEDVDGITYGFM</sequence>
<feature type="chain" id="PRO_5042245779" evidence="2">
    <location>
        <begin position="24"/>
        <end position="709"/>
    </location>
</feature>
<reference evidence="3" key="1">
    <citation type="submission" date="2023-01" db="EMBL/GenBank/DDBJ databases">
        <title>The chitinases involved in constricting ring structure development in the nematode-trapping fungus Drechslerella dactyloides.</title>
        <authorList>
            <person name="Wang R."/>
            <person name="Zhang L."/>
            <person name="Tang P."/>
            <person name="Li S."/>
            <person name="Liang L."/>
        </authorList>
    </citation>
    <scope>NUCLEOTIDE SEQUENCE</scope>
    <source>
        <strain evidence="3">YMF1.00031</strain>
    </source>
</reference>
<feature type="region of interest" description="Disordered" evidence="1">
    <location>
        <begin position="539"/>
        <end position="566"/>
    </location>
</feature>
<evidence type="ECO:0000256" key="1">
    <source>
        <dbReference type="SAM" id="MobiDB-lite"/>
    </source>
</evidence>
<evidence type="ECO:0000313" key="3">
    <source>
        <dbReference type="EMBL" id="KAJ6262612.1"/>
    </source>
</evidence>
<feature type="region of interest" description="Disordered" evidence="1">
    <location>
        <begin position="607"/>
        <end position="636"/>
    </location>
</feature>
<evidence type="ECO:0000313" key="4">
    <source>
        <dbReference type="Proteomes" id="UP001221413"/>
    </source>
</evidence>
<protein>
    <submittedName>
        <fullName evidence="3">Uncharacterized protein</fullName>
    </submittedName>
</protein>
<accession>A0AAD6NLJ5</accession>
<dbReference type="EMBL" id="JAQGDS010000003">
    <property type="protein sequence ID" value="KAJ6262612.1"/>
    <property type="molecule type" value="Genomic_DNA"/>
</dbReference>
<gene>
    <name evidence="3" type="ORF">Dda_3423</name>
</gene>
<feature type="signal peptide" evidence="2">
    <location>
        <begin position="1"/>
        <end position="23"/>
    </location>
</feature>
<keyword evidence="4" id="KW-1185">Reference proteome</keyword>
<dbReference type="AlphaFoldDB" id="A0AAD6NLJ5"/>
<dbReference type="Proteomes" id="UP001221413">
    <property type="component" value="Unassembled WGS sequence"/>
</dbReference>
<proteinExistence type="predicted"/>
<feature type="compositionally biased region" description="Acidic residues" evidence="1">
    <location>
        <begin position="614"/>
        <end position="633"/>
    </location>
</feature>
<name>A0AAD6NLJ5_DREDA</name>
<organism evidence="3 4">
    <name type="scientific">Drechslerella dactyloides</name>
    <name type="common">Nematode-trapping fungus</name>
    <name type="synonym">Arthrobotrys dactyloides</name>
    <dbReference type="NCBI Taxonomy" id="74499"/>
    <lineage>
        <taxon>Eukaryota</taxon>
        <taxon>Fungi</taxon>
        <taxon>Dikarya</taxon>
        <taxon>Ascomycota</taxon>
        <taxon>Pezizomycotina</taxon>
        <taxon>Orbiliomycetes</taxon>
        <taxon>Orbiliales</taxon>
        <taxon>Orbiliaceae</taxon>
        <taxon>Drechslerella</taxon>
    </lineage>
</organism>
<keyword evidence="2" id="KW-0732">Signal</keyword>